<keyword evidence="4" id="KW-0479">Metal-binding</keyword>
<evidence type="ECO:0000256" key="2">
    <source>
        <dbReference type="ARBA" id="ARBA00019403"/>
    </source>
</evidence>
<dbReference type="InterPro" id="IPR005273">
    <property type="entry name" value="Ura-DNA_glyco_family4"/>
</dbReference>
<dbReference type="Gene3D" id="3.40.470.10">
    <property type="entry name" value="Uracil-DNA glycosylase-like domain"/>
    <property type="match status" value="1"/>
</dbReference>
<sequence length="212" mass="23093">MSTATTDADSPTADDLKTLDALARVEQGCTRCPLYRDATQAVPGAGPKMAHVMLVGEQPGDQEDLAGKPFVGPAGRLLDQALVDAGIDRDEVFITNAVKHFKHEPRGKRRLHKRPNASEIDQCRWWLNIERELVRPKVIVGMGVTALRGVLGRAVTITSMRGEPHPLDDGSQLVATIHPSSLLRTRDRADRDAKYKGLVTDLEVCATLLAST</sequence>
<dbReference type="Proteomes" id="UP000009881">
    <property type="component" value="Unassembled WGS sequence"/>
</dbReference>
<evidence type="ECO:0000259" key="10">
    <source>
        <dbReference type="SMART" id="SM00986"/>
    </source>
</evidence>
<evidence type="ECO:0000256" key="6">
    <source>
        <dbReference type="ARBA" id="ARBA00022801"/>
    </source>
</evidence>
<dbReference type="OrthoDB" id="5290748at2"/>
<gene>
    <name evidence="11" type="ORF">C882_2362</name>
</gene>
<dbReference type="STRING" id="1238182.C882_2362"/>
<dbReference type="CDD" id="cd10030">
    <property type="entry name" value="UDG-F4_TTUDGA_SPO1dp_like"/>
    <property type="match status" value="1"/>
</dbReference>
<dbReference type="AlphaFoldDB" id="K9H1Z2"/>
<dbReference type="GO" id="GO:0046872">
    <property type="term" value="F:metal ion binding"/>
    <property type="evidence" value="ECO:0007669"/>
    <property type="project" value="UniProtKB-KW"/>
</dbReference>
<evidence type="ECO:0000313" key="11">
    <source>
        <dbReference type="EMBL" id="EKV32285.1"/>
    </source>
</evidence>
<dbReference type="SMART" id="SM00987">
    <property type="entry name" value="UreE_C"/>
    <property type="match status" value="1"/>
</dbReference>
<dbReference type="EMBL" id="ANHY01000003">
    <property type="protein sequence ID" value="EKV32285.1"/>
    <property type="molecule type" value="Genomic_DNA"/>
</dbReference>
<comment type="similarity">
    <text evidence="1">Belongs to the uracil-DNA glycosylase (UDG) superfamily. Type 4 (UDGa) family.</text>
</comment>
<dbReference type="InterPro" id="IPR005122">
    <property type="entry name" value="Uracil-DNA_glycosylase-like"/>
</dbReference>
<evidence type="ECO:0000313" key="12">
    <source>
        <dbReference type="Proteomes" id="UP000009881"/>
    </source>
</evidence>
<keyword evidence="9" id="KW-0234">DNA repair</keyword>
<keyword evidence="7" id="KW-0408">Iron</keyword>
<dbReference type="GO" id="GO:0006281">
    <property type="term" value="P:DNA repair"/>
    <property type="evidence" value="ECO:0007669"/>
    <property type="project" value="UniProtKB-KW"/>
</dbReference>
<keyword evidence="12" id="KW-1185">Reference proteome</keyword>
<name>K9H1Z2_9PROT</name>
<dbReference type="InterPro" id="IPR051536">
    <property type="entry name" value="UDG_Type-4/5"/>
</dbReference>
<dbReference type="RefSeq" id="WP_009538773.1">
    <property type="nucleotide sequence ID" value="NZ_ANHY01000003.1"/>
</dbReference>
<dbReference type="SUPFAM" id="SSF52141">
    <property type="entry name" value="Uracil-DNA glycosylase-like"/>
    <property type="match status" value="1"/>
</dbReference>
<dbReference type="PANTHER" id="PTHR33693">
    <property type="entry name" value="TYPE-5 URACIL-DNA GLYCOSYLASE"/>
    <property type="match status" value="1"/>
</dbReference>
<evidence type="ECO:0000256" key="3">
    <source>
        <dbReference type="ARBA" id="ARBA00022485"/>
    </source>
</evidence>
<reference evidence="11 12" key="1">
    <citation type="journal article" date="2013" name="Genome Announc.">
        <title>Draft Genome Sequence of an Alphaproteobacterium, Caenispirillum salinarum AK4(T), Isolated from a Solar Saltern.</title>
        <authorList>
            <person name="Khatri I."/>
            <person name="Singh A."/>
            <person name="Korpole S."/>
            <person name="Pinnaka A.K."/>
            <person name="Subramanian S."/>
        </authorList>
    </citation>
    <scope>NUCLEOTIDE SEQUENCE [LARGE SCALE GENOMIC DNA]</scope>
    <source>
        <strain evidence="11 12">AK4</strain>
    </source>
</reference>
<dbReference type="PANTHER" id="PTHR33693:SF9">
    <property type="entry name" value="TYPE-4 URACIL-DNA GLYCOSYLASE"/>
    <property type="match status" value="1"/>
</dbReference>
<dbReference type="GO" id="GO:0051539">
    <property type="term" value="F:4 iron, 4 sulfur cluster binding"/>
    <property type="evidence" value="ECO:0007669"/>
    <property type="project" value="UniProtKB-KW"/>
</dbReference>
<evidence type="ECO:0000256" key="9">
    <source>
        <dbReference type="ARBA" id="ARBA00023204"/>
    </source>
</evidence>
<organism evidence="11 12">
    <name type="scientific">Caenispirillum salinarum AK4</name>
    <dbReference type="NCBI Taxonomy" id="1238182"/>
    <lineage>
        <taxon>Bacteria</taxon>
        <taxon>Pseudomonadati</taxon>
        <taxon>Pseudomonadota</taxon>
        <taxon>Alphaproteobacteria</taxon>
        <taxon>Rhodospirillales</taxon>
        <taxon>Novispirillaceae</taxon>
        <taxon>Caenispirillum</taxon>
    </lineage>
</organism>
<keyword evidence="8" id="KW-0411">Iron-sulfur</keyword>
<evidence type="ECO:0000256" key="8">
    <source>
        <dbReference type="ARBA" id="ARBA00023014"/>
    </source>
</evidence>
<keyword evidence="3" id="KW-0004">4Fe-4S</keyword>
<feature type="domain" description="Uracil-DNA glycosylase-like" evidence="10">
    <location>
        <begin position="43"/>
        <end position="203"/>
    </location>
</feature>
<dbReference type="InterPro" id="IPR036895">
    <property type="entry name" value="Uracil-DNA_glycosylase-like_sf"/>
</dbReference>
<accession>K9H1Z2</accession>
<proteinExistence type="inferred from homology"/>
<evidence type="ECO:0000256" key="7">
    <source>
        <dbReference type="ARBA" id="ARBA00023004"/>
    </source>
</evidence>
<dbReference type="NCBIfam" id="TIGR03914">
    <property type="entry name" value="UDG_fam_dom"/>
    <property type="match status" value="1"/>
</dbReference>
<evidence type="ECO:0000256" key="1">
    <source>
        <dbReference type="ARBA" id="ARBA00006521"/>
    </source>
</evidence>
<protein>
    <recommendedName>
        <fullName evidence="2">Type-4 uracil-DNA glycosylase</fullName>
    </recommendedName>
</protein>
<dbReference type="GO" id="GO:0097506">
    <property type="term" value="F:deaminated base DNA N-glycosylase activity"/>
    <property type="evidence" value="ECO:0007669"/>
    <property type="project" value="UniProtKB-ARBA"/>
</dbReference>
<dbReference type="NCBIfam" id="TIGR00758">
    <property type="entry name" value="UDG_fam4"/>
    <property type="match status" value="1"/>
</dbReference>
<dbReference type="eggNOG" id="COG1573">
    <property type="taxonomic scope" value="Bacteria"/>
</dbReference>
<evidence type="ECO:0000256" key="5">
    <source>
        <dbReference type="ARBA" id="ARBA00022763"/>
    </source>
</evidence>
<comment type="caution">
    <text evidence="11">The sequence shown here is derived from an EMBL/GenBank/DDBJ whole genome shotgun (WGS) entry which is preliminary data.</text>
</comment>
<dbReference type="SMART" id="SM00986">
    <property type="entry name" value="UDG"/>
    <property type="match status" value="1"/>
</dbReference>
<keyword evidence="5" id="KW-0227">DNA damage</keyword>
<dbReference type="PATRIC" id="fig|1238182.3.peg.322"/>
<evidence type="ECO:0000256" key="4">
    <source>
        <dbReference type="ARBA" id="ARBA00022723"/>
    </source>
</evidence>
<dbReference type="Pfam" id="PF03167">
    <property type="entry name" value="UDG"/>
    <property type="match status" value="1"/>
</dbReference>
<keyword evidence="6" id="KW-0378">Hydrolase</keyword>